<name>A0ABS1TKJ9_9BACI</name>
<evidence type="ECO:0000256" key="1">
    <source>
        <dbReference type="SAM" id="MobiDB-lite"/>
    </source>
</evidence>
<feature type="region of interest" description="Disordered" evidence="1">
    <location>
        <begin position="97"/>
        <end position="127"/>
    </location>
</feature>
<gene>
    <name evidence="2" type="ORF">JK635_06340</name>
</gene>
<dbReference type="RefSeq" id="WP_202653129.1">
    <property type="nucleotide sequence ID" value="NZ_JAESWB010000108.1"/>
</dbReference>
<evidence type="ECO:0000313" key="3">
    <source>
        <dbReference type="Proteomes" id="UP000623967"/>
    </source>
</evidence>
<protein>
    <recommendedName>
        <fullName evidence="4">Ribosomal subunit interface protein</fullName>
    </recommendedName>
</protein>
<dbReference type="Proteomes" id="UP000623967">
    <property type="component" value="Unassembled WGS sequence"/>
</dbReference>
<keyword evidence="3" id="KW-1185">Reference proteome</keyword>
<reference evidence="2 3" key="1">
    <citation type="submission" date="2021-01" db="EMBL/GenBank/DDBJ databases">
        <title>Genome public.</title>
        <authorList>
            <person name="Liu C."/>
            <person name="Sun Q."/>
        </authorList>
    </citation>
    <scope>NUCLEOTIDE SEQUENCE [LARGE SCALE GENOMIC DNA]</scope>
    <source>
        <strain evidence="2 3">YIM B02564</strain>
    </source>
</reference>
<accession>A0ABS1TKJ9</accession>
<dbReference type="EMBL" id="JAESWB010000108">
    <property type="protein sequence ID" value="MBL4951846.1"/>
    <property type="molecule type" value="Genomic_DNA"/>
</dbReference>
<evidence type="ECO:0008006" key="4">
    <source>
        <dbReference type="Google" id="ProtNLM"/>
    </source>
</evidence>
<comment type="caution">
    <text evidence="2">The sequence shown here is derived from an EMBL/GenBank/DDBJ whole genome shotgun (WGS) entry which is preliminary data.</text>
</comment>
<proteinExistence type="predicted"/>
<evidence type="ECO:0000313" key="2">
    <source>
        <dbReference type="EMBL" id="MBL4951846.1"/>
    </source>
</evidence>
<sequence>MKIDVRGEGLTTTQVHAMVTTIRTTFREFAQRITSVLVIVSTQAKKRHAARNCVIEVRMADGHVENVEERQRRLGSALRRAVQRAWKAAVSWLKQQLPVRPTSPPRQTLSPVPITSRSLNTARRSEQ</sequence>
<organism evidence="2 3">
    <name type="scientific">Neobacillus paridis</name>
    <dbReference type="NCBI Taxonomy" id="2803862"/>
    <lineage>
        <taxon>Bacteria</taxon>
        <taxon>Bacillati</taxon>
        <taxon>Bacillota</taxon>
        <taxon>Bacilli</taxon>
        <taxon>Bacillales</taxon>
        <taxon>Bacillaceae</taxon>
        <taxon>Neobacillus</taxon>
    </lineage>
</organism>
<feature type="compositionally biased region" description="Polar residues" evidence="1">
    <location>
        <begin position="105"/>
        <end position="127"/>
    </location>
</feature>